<protein>
    <submittedName>
        <fullName evidence="1">Uncharacterized protein</fullName>
    </submittedName>
</protein>
<accession>A0AAV8QKP2</accession>
<gene>
    <name evidence="1" type="ORF">OPV22_020129</name>
</gene>
<name>A0AAV8QKP2_ENSVE</name>
<reference evidence="1 2" key="1">
    <citation type="submission" date="2022-12" db="EMBL/GenBank/DDBJ databases">
        <title>Chromosome-scale assembly of the Ensete ventricosum genome.</title>
        <authorList>
            <person name="Dussert Y."/>
            <person name="Stocks J."/>
            <person name="Wendawek A."/>
            <person name="Woldeyes F."/>
            <person name="Nichols R.A."/>
            <person name="Borrell J.S."/>
        </authorList>
    </citation>
    <scope>NUCLEOTIDE SEQUENCE [LARGE SCALE GENOMIC DNA]</scope>
    <source>
        <strain evidence="2">cv. Maze</strain>
        <tissue evidence="1">Seeds</tissue>
    </source>
</reference>
<keyword evidence="2" id="KW-1185">Reference proteome</keyword>
<dbReference type="EMBL" id="JAQQAF010000006">
    <property type="protein sequence ID" value="KAJ8476402.1"/>
    <property type="molecule type" value="Genomic_DNA"/>
</dbReference>
<comment type="caution">
    <text evidence="1">The sequence shown here is derived from an EMBL/GenBank/DDBJ whole genome shotgun (WGS) entry which is preliminary data.</text>
</comment>
<evidence type="ECO:0000313" key="2">
    <source>
        <dbReference type="Proteomes" id="UP001222027"/>
    </source>
</evidence>
<dbReference type="Proteomes" id="UP001222027">
    <property type="component" value="Unassembled WGS sequence"/>
</dbReference>
<evidence type="ECO:0000313" key="1">
    <source>
        <dbReference type="EMBL" id="KAJ8476402.1"/>
    </source>
</evidence>
<organism evidence="1 2">
    <name type="scientific">Ensete ventricosum</name>
    <name type="common">Abyssinian banana</name>
    <name type="synonym">Musa ensete</name>
    <dbReference type="NCBI Taxonomy" id="4639"/>
    <lineage>
        <taxon>Eukaryota</taxon>
        <taxon>Viridiplantae</taxon>
        <taxon>Streptophyta</taxon>
        <taxon>Embryophyta</taxon>
        <taxon>Tracheophyta</taxon>
        <taxon>Spermatophyta</taxon>
        <taxon>Magnoliopsida</taxon>
        <taxon>Liliopsida</taxon>
        <taxon>Zingiberales</taxon>
        <taxon>Musaceae</taxon>
        <taxon>Ensete</taxon>
    </lineage>
</organism>
<dbReference type="AlphaFoldDB" id="A0AAV8QKP2"/>
<proteinExistence type="predicted"/>
<sequence>MRFPCKLLAVACKNGLVEILNPLRIDVSSRMIELLVLWILKTVVRSWLQSLRSLENCGWDEQSSVKLVGCFIGKCSGSIRSIARHPEFPMTASCAFGYIKIACGYIKIVSYRYISWS</sequence>